<feature type="compositionally biased region" description="Basic residues" evidence="7">
    <location>
        <begin position="719"/>
        <end position="742"/>
    </location>
</feature>
<keyword evidence="2 6" id="KW-0540">Nuclease</keyword>
<evidence type="ECO:0000256" key="3">
    <source>
        <dbReference type="ARBA" id="ARBA00022801"/>
    </source>
</evidence>
<proteinExistence type="inferred from homology"/>
<dbReference type="InterPro" id="IPR040476">
    <property type="entry name" value="CSD2"/>
</dbReference>
<organism evidence="9 10">
    <name type="scientific">Candidatus Cryptobacteroides intestinavium</name>
    <dbReference type="NCBI Taxonomy" id="2840766"/>
    <lineage>
        <taxon>Bacteria</taxon>
        <taxon>Pseudomonadati</taxon>
        <taxon>Bacteroidota</taxon>
        <taxon>Bacteroidia</taxon>
        <taxon>Bacteroidales</taxon>
        <taxon>Candidatus Cryptobacteroides</taxon>
    </lineage>
</organism>
<comment type="similarity">
    <text evidence="6">Belongs to the RNR ribonuclease family. RNase R subfamily.</text>
</comment>
<dbReference type="InterPro" id="IPR022966">
    <property type="entry name" value="RNase_II/R_CS"/>
</dbReference>
<dbReference type="GO" id="GO:0005829">
    <property type="term" value="C:cytosol"/>
    <property type="evidence" value="ECO:0007669"/>
    <property type="project" value="TreeGrafter"/>
</dbReference>
<dbReference type="Pfam" id="PF00773">
    <property type="entry name" value="RNB"/>
    <property type="match status" value="1"/>
</dbReference>
<comment type="catalytic activity">
    <reaction evidence="6">
        <text>Exonucleolytic cleavage in the 3'- to 5'-direction to yield nucleoside 5'-phosphates.</text>
        <dbReference type="EC" id="3.1.13.1"/>
    </reaction>
</comment>
<evidence type="ECO:0000256" key="7">
    <source>
        <dbReference type="SAM" id="MobiDB-lite"/>
    </source>
</evidence>
<evidence type="ECO:0000256" key="1">
    <source>
        <dbReference type="ARBA" id="ARBA00022490"/>
    </source>
</evidence>
<dbReference type="HAMAP" id="MF_01895">
    <property type="entry name" value="RNase_R"/>
    <property type="match status" value="1"/>
</dbReference>
<dbReference type="PROSITE" id="PS50126">
    <property type="entry name" value="S1"/>
    <property type="match status" value="1"/>
</dbReference>
<dbReference type="InterPro" id="IPR011805">
    <property type="entry name" value="RNase_R"/>
</dbReference>
<evidence type="ECO:0000313" key="10">
    <source>
        <dbReference type="Proteomes" id="UP000823661"/>
    </source>
</evidence>
<dbReference type="Proteomes" id="UP000823661">
    <property type="component" value="Unassembled WGS sequence"/>
</dbReference>
<dbReference type="GO" id="GO:0006402">
    <property type="term" value="P:mRNA catabolic process"/>
    <property type="evidence" value="ECO:0007669"/>
    <property type="project" value="TreeGrafter"/>
</dbReference>
<reference evidence="9" key="1">
    <citation type="submission" date="2020-10" db="EMBL/GenBank/DDBJ databases">
        <authorList>
            <person name="Gilroy R."/>
        </authorList>
    </citation>
    <scope>NUCLEOTIDE SEQUENCE</scope>
    <source>
        <strain evidence="9">B1-20833</strain>
    </source>
</reference>
<keyword evidence="1 6" id="KW-0963">Cytoplasm</keyword>
<dbReference type="InterPro" id="IPR001900">
    <property type="entry name" value="RNase_II/R"/>
</dbReference>
<evidence type="ECO:0000256" key="4">
    <source>
        <dbReference type="ARBA" id="ARBA00022839"/>
    </source>
</evidence>
<dbReference type="InterPro" id="IPR050180">
    <property type="entry name" value="RNR_Ribonuclease"/>
</dbReference>
<feature type="compositionally biased region" description="Basic residues" evidence="7">
    <location>
        <begin position="1"/>
        <end position="22"/>
    </location>
</feature>
<dbReference type="PANTHER" id="PTHR23355:SF9">
    <property type="entry name" value="DIS3-LIKE EXONUCLEASE 2"/>
    <property type="match status" value="1"/>
</dbReference>
<feature type="region of interest" description="Disordered" evidence="7">
    <location>
        <begin position="1"/>
        <end position="23"/>
    </location>
</feature>
<dbReference type="Pfam" id="PF08206">
    <property type="entry name" value="OB_RNB"/>
    <property type="match status" value="1"/>
</dbReference>
<keyword evidence="3 6" id="KW-0378">Hydrolase</keyword>
<evidence type="ECO:0000259" key="8">
    <source>
        <dbReference type="PROSITE" id="PS50126"/>
    </source>
</evidence>
<feature type="domain" description="S1 motif" evidence="8">
    <location>
        <begin position="616"/>
        <end position="697"/>
    </location>
</feature>
<comment type="subcellular location">
    <subcellularLocation>
        <location evidence="6">Cytoplasm</location>
    </subcellularLocation>
</comment>
<evidence type="ECO:0000256" key="5">
    <source>
        <dbReference type="ARBA" id="ARBA00022884"/>
    </source>
</evidence>
<dbReference type="AlphaFoldDB" id="A0A9D9ET90"/>
<name>A0A9D9ET90_9BACT</name>
<dbReference type="InterPro" id="IPR013223">
    <property type="entry name" value="RNase_B_OB_dom"/>
</dbReference>
<dbReference type="GO" id="GO:0008859">
    <property type="term" value="F:exoribonuclease II activity"/>
    <property type="evidence" value="ECO:0007669"/>
    <property type="project" value="UniProtKB-UniRule"/>
</dbReference>
<dbReference type="InterPro" id="IPR003029">
    <property type="entry name" value="S1_domain"/>
</dbReference>
<keyword evidence="4 6" id="KW-0269">Exonuclease</keyword>
<comment type="function">
    <text evidence="6">3'-5' exoribonuclease that releases 5'-nucleoside monophosphates and is involved in maturation of structured RNAs.</text>
</comment>
<dbReference type="CDD" id="cd04471">
    <property type="entry name" value="S1_RNase_R"/>
    <property type="match status" value="1"/>
</dbReference>
<dbReference type="Gene3D" id="2.40.50.140">
    <property type="entry name" value="Nucleic acid-binding proteins"/>
    <property type="match status" value="2"/>
</dbReference>
<keyword evidence="5 6" id="KW-0694">RNA-binding</keyword>
<dbReference type="GO" id="GO:0003723">
    <property type="term" value="F:RNA binding"/>
    <property type="evidence" value="ECO:0007669"/>
    <property type="project" value="UniProtKB-UniRule"/>
</dbReference>
<dbReference type="Pfam" id="PF17876">
    <property type="entry name" value="CSD2"/>
    <property type="match status" value="1"/>
</dbReference>
<gene>
    <name evidence="6" type="primary">rnr</name>
    <name evidence="9" type="ORF">IAC06_08315</name>
</gene>
<dbReference type="SMART" id="SM00955">
    <property type="entry name" value="RNB"/>
    <property type="match status" value="1"/>
</dbReference>
<comment type="caution">
    <text evidence="9">The sequence shown here is derived from an EMBL/GenBank/DDBJ whole genome shotgun (WGS) entry which is preliminary data.</text>
</comment>
<sequence length="742" mass="83862">MADRKGRRGKKDSRFRPGRQKKERIYPEYTGRVQMTREGYIFVIVDDLEDDVFVKASKTMGALNGDTVRVAVTKEKTETRRMEGKVMEIVSRSPRPFVGILHVVGNQAWVLMQSRVMPYDIGVSVEDAARKGAVSGMKVAAVVDGWPKGAPNPLGHIVDVLGEPGENDTEMHAILAEYALPYRFEPEVENAADGISEEITDRDRKERRDFSGVLTFTIDPADAKDFDDALSFRTLENGNYEVGVHIADVTHYVHPGSVVDEEAKTRSTSVYLVDRTVPMLPEKLSNKLCSLRPGEPKLTFSAVFEITPLGRIASQWFGRTIITSDYRFAYETAQQIIDAGQKAMKMELRGGTDGKAAAGDADVPDRDGSAMGEGITSGMIIPDELKAAVLTLNNLALKFRKKRFAAGAISFERPEMKVEVDEKGRPVRVYQKVSKEANWLIEEFMLLANRSVAEYVARQKKTFVYRVHDEPNQDKLENLRSFIHNFGYTLGPTNSGKEISRELNGLFAAAKDKPEFNAIELLSLRTMAKARYDTENIGHYGLAFKYYTHFTSPIRRYPDMMVHRLLAKYLAGAESQKKDFYDVQCKYCSEREVVAAEAERSSIKYKLVEFMQDKVGYEFEGHISGLTEWGMYVEIEPTKIEGMVALRDIRSDYFEFDEERYRIVGRHSHIVYNLGDPVKIRVKKTNLEQKLLDYELVETGLETREERQPAAPVQGANKAARKEKVRKAIAASKKKAARKGRK</sequence>
<dbReference type="Pfam" id="PF00575">
    <property type="entry name" value="S1"/>
    <property type="match status" value="1"/>
</dbReference>
<evidence type="ECO:0000256" key="2">
    <source>
        <dbReference type="ARBA" id="ARBA00022722"/>
    </source>
</evidence>
<reference evidence="9" key="2">
    <citation type="journal article" date="2021" name="PeerJ">
        <title>Extensive microbial diversity within the chicken gut microbiome revealed by metagenomics and culture.</title>
        <authorList>
            <person name="Gilroy R."/>
            <person name="Ravi A."/>
            <person name="Getino M."/>
            <person name="Pursley I."/>
            <person name="Horton D.L."/>
            <person name="Alikhan N.F."/>
            <person name="Baker D."/>
            <person name="Gharbi K."/>
            <person name="Hall N."/>
            <person name="Watson M."/>
            <person name="Adriaenssens E.M."/>
            <person name="Foster-Nyarko E."/>
            <person name="Jarju S."/>
            <person name="Secka A."/>
            <person name="Antonio M."/>
            <person name="Oren A."/>
            <person name="Chaudhuri R.R."/>
            <person name="La Ragione R."/>
            <person name="Hildebrand F."/>
            <person name="Pallen M.J."/>
        </authorList>
    </citation>
    <scope>NUCLEOTIDE SEQUENCE</scope>
    <source>
        <strain evidence="9">B1-20833</strain>
    </source>
</reference>
<evidence type="ECO:0000256" key="6">
    <source>
        <dbReference type="HAMAP-Rule" id="MF_01895"/>
    </source>
</evidence>
<evidence type="ECO:0000313" key="9">
    <source>
        <dbReference type="EMBL" id="MBO8452863.1"/>
    </source>
</evidence>
<dbReference type="EC" id="3.1.13.1" evidence="6"/>
<dbReference type="PROSITE" id="PS01175">
    <property type="entry name" value="RIBONUCLEASE_II"/>
    <property type="match status" value="1"/>
</dbReference>
<accession>A0A9D9ET90</accession>
<feature type="region of interest" description="Disordered" evidence="7">
    <location>
        <begin position="703"/>
        <end position="742"/>
    </location>
</feature>
<dbReference type="InterPro" id="IPR012340">
    <property type="entry name" value="NA-bd_OB-fold"/>
</dbReference>
<dbReference type="PANTHER" id="PTHR23355">
    <property type="entry name" value="RIBONUCLEASE"/>
    <property type="match status" value="1"/>
</dbReference>
<dbReference type="EMBL" id="JADIMI010000080">
    <property type="protein sequence ID" value="MBO8452863.1"/>
    <property type="molecule type" value="Genomic_DNA"/>
</dbReference>
<protein>
    <recommendedName>
        <fullName evidence="6">Ribonuclease R</fullName>
        <shortName evidence="6">RNase R</shortName>
        <ecNumber evidence="6">3.1.13.1</ecNumber>
    </recommendedName>
</protein>
<dbReference type="SMART" id="SM00316">
    <property type="entry name" value="S1"/>
    <property type="match status" value="1"/>
</dbReference>
<dbReference type="SUPFAM" id="SSF50249">
    <property type="entry name" value="Nucleic acid-binding proteins"/>
    <property type="match status" value="4"/>
</dbReference>